<protein>
    <submittedName>
        <fullName evidence="1">Carboxy-lyase</fullName>
    </submittedName>
</protein>
<dbReference type="AlphaFoldDB" id="A0A0A9AD36"/>
<sequence>MKASANRAISAFLSCMPETALTSPTGSPVTSMGIKDFGMTPITWRPPS</sequence>
<evidence type="ECO:0000313" key="1">
    <source>
        <dbReference type="EMBL" id="JAD44992.1"/>
    </source>
</evidence>
<keyword evidence="1" id="KW-0456">Lyase</keyword>
<reference evidence="1" key="2">
    <citation type="journal article" date="2015" name="Data Brief">
        <title>Shoot transcriptome of the giant reed, Arundo donax.</title>
        <authorList>
            <person name="Barrero R.A."/>
            <person name="Guerrero F.D."/>
            <person name="Moolhuijzen P."/>
            <person name="Goolsby J.A."/>
            <person name="Tidwell J."/>
            <person name="Bellgard S.E."/>
            <person name="Bellgard M.I."/>
        </authorList>
    </citation>
    <scope>NUCLEOTIDE SEQUENCE</scope>
    <source>
        <tissue evidence="1">Shoot tissue taken approximately 20 cm above the soil surface</tissue>
    </source>
</reference>
<dbReference type="GO" id="GO:0016829">
    <property type="term" value="F:lyase activity"/>
    <property type="evidence" value="ECO:0007669"/>
    <property type="project" value="UniProtKB-KW"/>
</dbReference>
<name>A0A0A9AD36_ARUDO</name>
<organism evidence="1">
    <name type="scientific">Arundo donax</name>
    <name type="common">Giant reed</name>
    <name type="synonym">Donax arundinaceus</name>
    <dbReference type="NCBI Taxonomy" id="35708"/>
    <lineage>
        <taxon>Eukaryota</taxon>
        <taxon>Viridiplantae</taxon>
        <taxon>Streptophyta</taxon>
        <taxon>Embryophyta</taxon>
        <taxon>Tracheophyta</taxon>
        <taxon>Spermatophyta</taxon>
        <taxon>Magnoliopsida</taxon>
        <taxon>Liliopsida</taxon>
        <taxon>Poales</taxon>
        <taxon>Poaceae</taxon>
        <taxon>PACMAD clade</taxon>
        <taxon>Arundinoideae</taxon>
        <taxon>Arundineae</taxon>
        <taxon>Arundo</taxon>
    </lineage>
</organism>
<accession>A0A0A9AD36</accession>
<reference evidence="1" key="1">
    <citation type="submission" date="2014-09" db="EMBL/GenBank/DDBJ databases">
        <authorList>
            <person name="Magalhaes I.L.F."/>
            <person name="Oliveira U."/>
            <person name="Santos F.R."/>
            <person name="Vidigal T.H.D.A."/>
            <person name="Brescovit A.D."/>
            <person name="Santos A.J."/>
        </authorList>
    </citation>
    <scope>NUCLEOTIDE SEQUENCE</scope>
    <source>
        <tissue evidence="1">Shoot tissue taken approximately 20 cm above the soil surface</tissue>
    </source>
</reference>
<dbReference type="EMBL" id="GBRH01252903">
    <property type="protein sequence ID" value="JAD44992.1"/>
    <property type="molecule type" value="Transcribed_RNA"/>
</dbReference>
<proteinExistence type="predicted"/>